<sequence length="506" mass="50113">MLRDLLSVALCVTLAATSAVSAQTLAQIGGPKEVPPASFKGDQFVDSRGCIFMRAGVGGTTNWIPRVGANRKVMCGYPPTFGAREPVPVAPDVAVASAPQAPAAAAAAPAVVAGATPGCPANAPYGRQETRADGSEVLKCSTRKAASAAPAPVAVASAPAPAAKPAPAAPVVLADATPGCPPNAPYGRLETRADGRDVLKCFSRKSSAAAPAPVVVASAPPPAPAARPAPAVVPVAAPAAAALPAQSVPARVISTGGPGPGQVACPASMPVLMRVKLTTGGTALLCTPGSQPIVYAAAPTYPPGAGLAPSISPRQGASTAGTTARAAAPRAPAAGTQVATADAMPPLPPGYKRAWTDDRLNPNRGKGTAEGWAQQDQVWTRTVPAEPVVQTKPYVPPPAGAVTVSSRSAKAVAPQVTVSTRSIPEAAAPVVAGPRYVQIGTFGVPANASGAAEKLSSLGLPVATSKTTRNGKSLQIVLAGPFASTAEAQRALSVARGAGFGDAYLR</sequence>
<dbReference type="GO" id="GO:0042834">
    <property type="term" value="F:peptidoglycan binding"/>
    <property type="evidence" value="ECO:0007669"/>
    <property type="project" value="InterPro"/>
</dbReference>
<feature type="domain" description="SPOR" evidence="3">
    <location>
        <begin position="429"/>
        <end position="506"/>
    </location>
</feature>
<evidence type="ECO:0000313" key="5">
    <source>
        <dbReference type="Proteomes" id="UP000826300"/>
    </source>
</evidence>
<evidence type="ECO:0000313" key="4">
    <source>
        <dbReference type="EMBL" id="QYZ68856.1"/>
    </source>
</evidence>
<evidence type="ECO:0000256" key="1">
    <source>
        <dbReference type="SAM" id="MobiDB-lite"/>
    </source>
</evidence>
<accession>A0A8G0ZTZ0</accession>
<evidence type="ECO:0000256" key="2">
    <source>
        <dbReference type="SAM" id="SignalP"/>
    </source>
</evidence>
<keyword evidence="5" id="KW-1185">Reference proteome</keyword>
<feature type="chain" id="PRO_5034446535" evidence="2">
    <location>
        <begin position="22"/>
        <end position="506"/>
    </location>
</feature>
<dbReference type="RefSeq" id="WP_220661076.1">
    <property type="nucleotide sequence ID" value="NZ_CP069370.1"/>
</dbReference>
<dbReference type="InterPro" id="IPR007730">
    <property type="entry name" value="SPOR-like_dom"/>
</dbReference>
<dbReference type="SUPFAM" id="SSF110997">
    <property type="entry name" value="Sporulation related repeat"/>
    <property type="match status" value="1"/>
</dbReference>
<dbReference type="EMBL" id="CP069370">
    <property type="protein sequence ID" value="QYZ68856.1"/>
    <property type="molecule type" value="Genomic_DNA"/>
</dbReference>
<dbReference type="KEGG" id="nsm:JO391_13950"/>
<feature type="signal peptide" evidence="2">
    <location>
        <begin position="1"/>
        <end position="21"/>
    </location>
</feature>
<dbReference type="AlphaFoldDB" id="A0A8G0ZTZ0"/>
<proteinExistence type="predicted"/>
<keyword evidence="2" id="KW-0732">Signal</keyword>
<organism evidence="4 5">
    <name type="scientific">Neotabrizicola shimadae</name>
    <dbReference type="NCBI Taxonomy" id="2807096"/>
    <lineage>
        <taxon>Bacteria</taxon>
        <taxon>Pseudomonadati</taxon>
        <taxon>Pseudomonadota</taxon>
        <taxon>Alphaproteobacteria</taxon>
        <taxon>Rhodobacterales</taxon>
        <taxon>Paracoccaceae</taxon>
        <taxon>Neotabrizicola</taxon>
    </lineage>
</organism>
<feature type="region of interest" description="Disordered" evidence="1">
    <location>
        <begin position="312"/>
        <end position="347"/>
    </location>
</feature>
<dbReference type="Pfam" id="PF05036">
    <property type="entry name" value="SPOR"/>
    <property type="match status" value="1"/>
</dbReference>
<reference evidence="4" key="1">
    <citation type="submission" date="2021-02" db="EMBL/GenBank/DDBJ databases">
        <title>Rhodobacter shimadae sp. nov., an aerobic anoxygenic phototrophic bacterium isolated from a hot spring.</title>
        <authorList>
            <person name="Muramatsu S."/>
            <person name="Haruta S."/>
            <person name="Hirose S."/>
            <person name="Hanada S."/>
        </authorList>
    </citation>
    <scope>NUCLEOTIDE SEQUENCE</scope>
    <source>
        <strain evidence="4">N10</strain>
    </source>
</reference>
<dbReference type="InterPro" id="IPR036680">
    <property type="entry name" value="SPOR-like_sf"/>
</dbReference>
<name>A0A8G0ZTZ0_9RHOB</name>
<dbReference type="PROSITE" id="PS51724">
    <property type="entry name" value="SPOR"/>
    <property type="match status" value="1"/>
</dbReference>
<feature type="compositionally biased region" description="Low complexity" evidence="1">
    <location>
        <begin position="319"/>
        <end position="336"/>
    </location>
</feature>
<evidence type="ECO:0000259" key="3">
    <source>
        <dbReference type="PROSITE" id="PS51724"/>
    </source>
</evidence>
<dbReference type="Proteomes" id="UP000826300">
    <property type="component" value="Chromosome"/>
</dbReference>
<dbReference type="Gene3D" id="3.30.70.1070">
    <property type="entry name" value="Sporulation related repeat"/>
    <property type="match status" value="1"/>
</dbReference>
<gene>
    <name evidence="4" type="ORF">JO391_13950</name>
</gene>
<protein>
    <submittedName>
        <fullName evidence="4">SPOR domain-containing protein</fullName>
    </submittedName>
</protein>